<evidence type="ECO:0000313" key="1">
    <source>
        <dbReference type="EMBL" id="MPN40836.1"/>
    </source>
</evidence>
<dbReference type="AlphaFoldDB" id="A0A645HQK2"/>
<reference evidence="1" key="1">
    <citation type="submission" date="2019-08" db="EMBL/GenBank/DDBJ databases">
        <authorList>
            <person name="Kucharzyk K."/>
            <person name="Murdoch R.W."/>
            <person name="Higgins S."/>
            <person name="Loffler F."/>
        </authorList>
    </citation>
    <scope>NUCLEOTIDE SEQUENCE</scope>
</reference>
<gene>
    <name evidence="1" type="ORF">SDC9_188376</name>
</gene>
<comment type="caution">
    <text evidence="1">The sequence shown here is derived from an EMBL/GenBank/DDBJ whole genome shotgun (WGS) entry which is preliminary data.</text>
</comment>
<sequence>MPLSDVEWLFVISMSSNVTTEDVLVVNTVNKKRYYFSLPEISSSGKYKWVSTSENIKYIEYLHEYILANYPDIDLGYSWEKDVVFLKDKTFLRKIFEKLAGHGKHKKWAELNRKYNSMAPEHDKMLPPLY</sequence>
<protein>
    <submittedName>
        <fullName evidence="1">Uncharacterized protein</fullName>
    </submittedName>
</protein>
<dbReference type="EMBL" id="VSSQ01097496">
    <property type="protein sequence ID" value="MPN40836.1"/>
    <property type="molecule type" value="Genomic_DNA"/>
</dbReference>
<proteinExistence type="predicted"/>
<name>A0A645HQK2_9ZZZZ</name>
<accession>A0A645HQK2</accession>
<organism evidence="1">
    <name type="scientific">bioreactor metagenome</name>
    <dbReference type="NCBI Taxonomy" id="1076179"/>
    <lineage>
        <taxon>unclassified sequences</taxon>
        <taxon>metagenomes</taxon>
        <taxon>ecological metagenomes</taxon>
    </lineage>
</organism>